<keyword evidence="2" id="KW-1185">Reference proteome</keyword>
<reference evidence="1" key="1">
    <citation type="journal article" date="2020" name="Fungal Divers.">
        <title>Resolving the Mortierellaceae phylogeny through synthesis of multi-gene phylogenetics and phylogenomics.</title>
        <authorList>
            <person name="Vandepol N."/>
            <person name="Liber J."/>
            <person name="Desiro A."/>
            <person name="Na H."/>
            <person name="Kennedy M."/>
            <person name="Barry K."/>
            <person name="Grigoriev I.V."/>
            <person name="Miller A.N."/>
            <person name="O'Donnell K."/>
            <person name="Stajich J.E."/>
            <person name="Bonito G."/>
        </authorList>
    </citation>
    <scope>NUCLEOTIDE SEQUENCE</scope>
    <source>
        <strain evidence="1">MES-2147</strain>
    </source>
</reference>
<accession>A0A9P6M237</accession>
<organism evidence="1 2">
    <name type="scientific">Modicella reniformis</name>
    <dbReference type="NCBI Taxonomy" id="1440133"/>
    <lineage>
        <taxon>Eukaryota</taxon>
        <taxon>Fungi</taxon>
        <taxon>Fungi incertae sedis</taxon>
        <taxon>Mucoromycota</taxon>
        <taxon>Mortierellomycotina</taxon>
        <taxon>Mortierellomycetes</taxon>
        <taxon>Mortierellales</taxon>
        <taxon>Mortierellaceae</taxon>
        <taxon>Modicella</taxon>
    </lineage>
</organism>
<protein>
    <submittedName>
        <fullName evidence="1">Uncharacterized protein</fullName>
    </submittedName>
</protein>
<evidence type="ECO:0000313" key="2">
    <source>
        <dbReference type="Proteomes" id="UP000749646"/>
    </source>
</evidence>
<dbReference type="Proteomes" id="UP000749646">
    <property type="component" value="Unassembled WGS sequence"/>
</dbReference>
<sequence>MTQPHLQYLFSRFLGAQRAGLRHSAENIQHKKNNDPKLVIWDKIIEMIQGSMEVQELPECPPVYTDNDGTDSSVGNFCSQSVGGFTLPK</sequence>
<comment type="caution">
    <text evidence="1">The sequence shown here is derived from an EMBL/GenBank/DDBJ whole genome shotgun (WGS) entry which is preliminary data.</text>
</comment>
<dbReference type="AlphaFoldDB" id="A0A9P6M237"/>
<name>A0A9P6M237_9FUNG</name>
<dbReference type="EMBL" id="JAAAHW010006364">
    <property type="protein sequence ID" value="KAF9962700.1"/>
    <property type="molecule type" value="Genomic_DNA"/>
</dbReference>
<evidence type="ECO:0000313" key="1">
    <source>
        <dbReference type="EMBL" id="KAF9962700.1"/>
    </source>
</evidence>
<gene>
    <name evidence="1" type="ORF">BGZ65_008416</name>
</gene>
<proteinExistence type="predicted"/>
<feature type="non-terminal residue" evidence="1">
    <location>
        <position position="89"/>
    </location>
</feature>